<dbReference type="PANTHER" id="PTHR35527:SF2">
    <property type="entry name" value="HYDROLASE"/>
    <property type="match status" value="1"/>
</dbReference>
<evidence type="ECO:0000313" key="6">
    <source>
        <dbReference type="EMBL" id="PTF15797.1"/>
    </source>
</evidence>
<evidence type="ECO:0000256" key="1">
    <source>
        <dbReference type="ARBA" id="ARBA00006625"/>
    </source>
</evidence>
<evidence type="ECO:0000313" key="9">
    <source>
        <dbReference type="Proteomes" id="UP000243350"/>
    </source>
</evidence>
<evidence type="ECO:0000256" key="2">
    <source>
        <dbReference type="ARBA" id="ARBA00022801"/>
    </source>
</evidence>
<dbReference type="Pfam" id="PF02275">
    <property type="entry name" value="CBAH"/>
    <property type="match status" value="1"/>
</dbReference>
<dbReference type="InterPro" id="IPR029132">
    <property type="entry name" value="CBAH/NAAA_C"/>
</dbReference>
<dbReference type="Gene3D" id="3.60.60.10">
    <property type="entry name" value="Penicillin V Acylase, Chain A"/>
    <property type="match status" value="1"/>
</dbReference>
<feature type="domain" description="Choloylglycine hydrolase/NAAA C-terminal" evidence="3">
    <location>
        <begin position="2"/>
        <end position="314"/>
    </location>
</feature>
<dbReference type="Proteomes" id="UP000243350">
    <property type="component" value="Unassembled WGS sequence"/>
</dbReference>
<name>A0A2K4DUM8_9STAP</name>
<keyword evidence="2 4" id="KW-0378">Hydrolase</keyword>
<dbReference type="EMBL" id="PYZH01000025">
    <property type="protein sequence ID" value="PTF15797.1"/>
    <property type="molecule type" value="Genomic_DNA"/>
</dbReference>
<dbReference type="Proteomes" id="UP000242547">
    <property type="component" value="Unassembled WGS sequence"/>
</dbReference>
<sequence>MCTGFTFQAKNSDIILGRTMDYDYPLTGHLAVQPRNFYWESRVDYKGTTKYGFTGAGSDMEGFIFGDGVNEHGLAISNQYDRDYASYATEIREGYINISQTEVLTWALGYNKTIDELINNAPQVNVVGHTLNDINEAPPLHFHVSDKTGRTAEITFVEGRIVVHDNPVGVLTNNPDLNWHYENLKNYVNVTPYKPQSKTFNGIELKSLGNEGGTFGLPGGYTSGERFVRAAYLINNMLPDDGDDAVLDAFRILDSVSIPKGAVRPSENEFHYTLYQTVFNLTNRTVYVSYYNSNRIAQLQLTEDLLNSDDLVIFEPIPQGIATEQVK</sequence>
<dbReference type="OrthoDB" id="9794717at2"/>
<protein>
    <submittedName>
        <fullName evidence="4">Linear amide C-N hydrolase</fullName>
    </submittedName>
</protein>
<dbReference type="SUPFAM" id="SSF56235">
    <property type="entry name" value="N-terminal nucleophile aminohydrolases (Ntn hydrolases)"/>
    <property type="match status" value="1"/>
</dbReference>
<evidence type="ECO:0000259" key="3">
    <source>
        <dbReference type="Pfam" id="PF02275"/>
    </source>
</evidence>
<dbReference type="EMBL" id="PYZL01000002">
    <property type="protein sequence ID" value="PTE74629.1"/>
    <property type="molecule type" value="Genomic_DNA"/>
</dbReference>
<proteinExistence type="inferred from homology"/>
<dbReference type="InterPro" id="IPR029055">
    <property type="entry name" value="Ntn_hydrolases_N"/>
</dbReference>
<dbReference type="GO" id="GO:0016787">
    <property type="term" value="F:hydrolase activity"/>
    <property type="evidence" value="ECO:0007669"/>
    <property type="project" value="UniProtKB-KW"/>
</dbReference>
<reference evidence="4" key="3">
    <citation type="submission" date="2018-03" db="EMBL/GenBank/DDBJ databases">
        <authorList>
            <person name="Keele B.F."/>
        </authorList>
    </citation>
    <scope>NUCLEOTIDE SEQUENCE</scope>
    <source>
        <strain evidence="6">SNUC 4143</strain>
        <strain evidence="4">SNUC 761</strain>
    </source>
</reference>
<dbReference type="AlphaFoldDB" id="A0A2K4DUM8"/>
<evidence type="ECO:0000313" key="8">
    <source>
        <dbReference type="Proteomes" id="UP000242547"/>
    </source>
</evidence>
<dbReference type="PANTHER" id="PTHR35527">
    <property type="entry name" value="CHOLOYLGLYCINE HYDROLASE"/>
    <property type="match status" value="1"/>
</dbReference>
<evidence type="ECO:0000313" key="4">
    <source>
        <dbReference type="EMBL" id="PTE74629.1"/>
    </source>
</evidence>
<reference evidence="5" key="2">
    <citation type="submission" date="2018-03" db="EMBL/GenBank/DDBJ databases">
        <authorList>
            <person name="Naushad S."/>
        </authorList>
    </citation>
    <scope>NUCLEOTIDE SEQUENCE</scope>
    <source>
        <strain evidence="5">SNUC 1409</strain>
    </source>
</reference>
<dbReference type="Proteomes" id="UP000242088">
    <property type="component" value="Unassembled WGS sequence"/>
</dbReference>
<accession>A0A2K4DUM8</accession>
<dbReference type="RefSeq" id="WP_103165554.1">
    <property type="nucleotide sequence ID" value="NZ_CP130489.1"/>
</dbReference>
<gene>
    <name evidence="4" type="ORF">BUY44_00625</name>
    <name evidence="5" type="ORF">BUY47_08320</name>
    <name evidence="6" type="ORF">BUY48_05520</name>
</gene>
<comment type="caution">
    <text evidence="4">The sequence shown here is derived from an EMBL/GenBank/DDBJ whole genome shotgun (WGS) entry which is preliminary data.</text>
</comment>
<evidence type="ECO:0000313" key="5">
    <source>
        <dbReference type="EMBL" id="PTF13633.1"/>
    </source>
</evidence>
<evidence type="ECO:0000313" key="7">
    <source>
        <dbReference type="Proteomes" id="UP000242088"/>
    </source>
</evidence>
<organism evidence="4 8">
    <name type="scientific">Staphylococcus devriesei</name>
    <dbReference type="NCBI Taxonomy" id="586733"/>
    <lineage>
        <taxon>Bacteria</taxon>
        <taxon>Bacillati</taxon>
        <taxon>Bacillota</taxon>
        <taxon>Bacilli</taxon>
        <taxon>Bacillales</taxon>
        <taxon>Staphylococcaceae</taxon>
        <taxon>Staphylococcus</taxon>
    </lineage>
</organism>
<dbReference type="CDD" id="cd00542">
    <property type="entry name" value="Ntn_PVA"/>
    <property type="match status" value="1"/>
</dbReference>
<keyword evidence="7" id="KW-1185">Reference proteome</keyword>
<dbReference type="GeneID" id="48886895"/>
<dbReference type="EMBL" id="PYZI01000009">
    <property type="protein sequence ID" value="PTF13633.1"/>
    <property type="molecule type" value="Genomic_DNA"/>
</dbReference>
<comment type="similarity">
    <text evidence="1">Belongs to the peptidase C59 family.</text>
</comment>
<reference evidence="7 8" key="1">
    <citation type="journal article" date="2016" name="Front. Microbiol.">
        <title>Comprehensive Phylogenetic Analysis of Bovine Non-aureus Staphylococci Species Based on Whole-Genome Sequencing.</title>
        <authorList>
            <person name="Naushad S."/>
            <person name="Barkema H.W."/>
            <person name="Luby C."/>
            <person name="Condas L.A."/>
            <person name="Nobrega D.B."/>
            <person name="Carson D.A."/>
            <person name="De Buck J."/>
        </authorList>
    </citation>
    <scope>NUCLEOTIDE SEQUENCE [LARGE SCALE GENOMIC DNA]</scope>
    <source>
        <strain evidence="5 7">SNUC 1409</strain>
        <strain evidence="6 9">SNUC 4143</strain>
        <strain evidence="4 8">SNUC 761</strain>
    </source>
</reference>
<dbReference type="InterPro" id="IPR052193">
    <property type="entry name" value="Peptidase_C59"/>
</dbReference>